<dbReference type="InterPro" id="IPR050216">
    <property type="entry name" value="LRR_domain-containing"/>
</dbReference>
<evidence type="ECO:0000256" key="2">
    <source>
        <dbReference type="ARBA" id="ARBA00022737"/>
    </source>
</evidence>
<dbReference type="OrthoDB" id="1517790at2759"/>
<protein>
    <recommendedName>
        <fullName evidence="6">U2A'/phosphoprotein 32 family A C-terminal domain-containing protein</fullName>
    </recommendedName>
</protein>
<sequence length="647" mass="67230">MPQHSDNKHQPPRKPYTKPAPDQPRSSAARRPRPFSRDNLDEGTKQRRGPPPDRSKPPTKAKPQPAQLDLSGQQLTAPPAPADLANVAKLNLSNCALSSIAFAKHAATSLTWLNLSGNALADPGAWAGIDQLQTLFVLNASHCGLTEVPACVASLSKLKALVLSHNSLTALKHVANLPDLNTIVVSNNALTALPSTLATLPSLKKISAAHNRLTSSSLPDLSPLAHLHELRLNDNPTLTSLPPHFGTWGKADGAKGLEILDIGNCGFESWFGLRELAKQDAVVNLGLKGNKVAEDAVRDAGFDNFKAKLTILLPSLRILDTHRFDAKHADLKTRRALRTEEQRILDAGPMALAANAKRDAPVAVDDVVRARERERENRRRRKKGIQEEVGEGRKNKRVRDDEDGDGDGDGASVEPGPATAGAGSGSAGAEGTDDKASAAVDDERKKPKKRKSRAEKRAAKEGGAGEGTAGGPGAAEALPAPVVAEALSPSTATVDASATTAVTTPKDKKDKKKKAGVLAALQGDSSASSSSSKTAPASTSAPVPAPAPAPKEEKQKTSVAKIIEVRRPGAVDGKGGKKRKAAAAATADDAAAQDRKVDVGALLGLSKPVEVGRSQDGEQGEAQAPAAHLAGLGAAAGSGLFGGAGWD</sequence>
<feature type="region of interest" description="Disordered" evidence="3">
    <location>
        <begin position="1"/>
        <end position="79"/>
    </location>
</feature>
<dbReference type="Proteomes" id="UP000053890">
    <property type="component" value="Unassembled WGS sequence"/>
</dbReference>
<accession>A0A194S163</accession>
<dbReference type="InterPro" id="IPR032675">
    <property type="entry name" value="LRR_dom_sf"/>
</dbReference>
<dbReference type="EMBL" id="KQ474080">
    <property type="protein sequence ID" value="KPV74285.1"/>
    <property type="molecule type" value="Genomic_DNA"/>
</dbReference>
<evidence type="ECO:0000313" key="5">
    <source>
        <dbReference type="Proteomes" id="UP000053890"/>
    </source>
</evidence>
<reference evidence="4 5" key="1">
    <citation type="journal article" date="2015" name="Front. Microbiol.">
        <title>Genome sequence of the plant growth promoting endophytic yeast Rhodotorula graminis WP1.</title>
        <authorList>
            <person name="Firrincieli A."/>
            <person name="Otillar R."/>
            <person name="Salamov A."/>
            <person name="Schmutz J."/>
            <person name="Khan Z."/>
            <person name="Redman R.S."/>
            <person name="Fleck N.D."/>
            <person name="Lindquist E."/>
            <person name="Grigoriev I.V."/>
            <person name="Doty S.L."/>
        </authorList>
    </citation>
    <scope>NUCLEOTIDE SEQUENCE [LARGE SCALE GENOMIC DNA]</scope>
    <source>
        <strain evidence="4 5">WP1</strain>
    </source>
</reference>
<feature type="compositionally biased region" description="Basic and acidic residues" evidence="3">
    <location>
        <begin position="384"/>
        <end position="393"/>
    </location>
</feature>
<feature type="compositionally biased region" description="Low complexity" evidence="3">
    <location>
        <begin position="525"/>
        <end position="542"/>
    </location>
</feature>
<gene>
    <name evidence="4" type="ORF">RHOBADRAFT_54128</name>
</gene>
<keyword evidence="2" id="KW-0677">Repeat</keyword>
<dbReference type="Pfam" id="PF13855">
    <property type="entry name" value="LRR_8"/>
    <property type="match status" value="1"/>
</dbReference>
<dbReference type="SMART" id="SM00369">
    <property type="entry name" value="LRR_TYP"/>
    <property type="match status" value="4"/>
</dbReference>
<dbReference type="PROSITE" id="PS51450">
    <property type="entry name" value="LRR"/>
    <property type="match status" value="1"/>
</dbReference>
<dbReference type="GeneID" id="28977611"/>
<feature type="compositionally biased region" description="Basic and acidic residues" evidence="3">
    <location>
        <begin position="432"/>
        <end position="445"/>
    </location>
</feature>
<evidence type="ECO:0000256" key="1">
    <source>
        <dbReference type="ARBA" id="ARBA00022614"/>
    </source>
</evidence>
<feature type="compositionally biased region" description="Basic and acidic residues" evidence="3">
    <location>
        <begin position="35"/>
        <end position="56"/>
    </location>
</feature>
<evidence type="ECO:0008006" key="6">
    <source>
        <dbReference type="Google" id="ProtNLM"/>
    </source>
</evidence>
<name>A0A194S163_RHOGW</name>
<evidence type="ECO:0000256" key="3">
    <source>
        <dbReference type="SAM" id="MobiDB-lite"/>
    </source>
</evidence>
<keyword evidence="5" id="KW-1185">Reference proteome</keyword>
<dbReference type="RefSeq" id="XP_018270334.1">
    <property type="nucleotide sequence ID" value="XM_018417163.1"/>
</dbReference>
<dbReference type="SUPFAM" id="SSF52058">
    <property type="entry name" value="L domain-like"/>
    <property type="match status" value="1"/>
</dbReference>
<evidence type="ECO:0000313" key="4">
    <source>
        <dbReference type="EMBL" id="KPV74285.1"/>
    </source>
</evidence>
<dbReference type="PANTHER" id="PTHR48051:SF54">
    <property type="entry name" value="LEUCINE-RICH REPEAT-CONTAINING PROTEIN"/>
    <property type="match status" value="1"/>
</dbReference>
<organism evidence="4 5">
    <name type="scientific">Rhodotorula graminis (strain WP1)</name>
    <dbReference type="NCBI Taxonomy" id="578459"/>
    <lineage>
        <taxon>Eukaryota</taxon>
        <taxon>Fungi</taxon>
        <taxon>Dikarya</taxon>
        <taxon>Basidiomycota</taxon>
        <taxon>Pucciniomycotina</taxon>
        <taxon>Microbotryomycetes</taxon>
        <taxon>Sporidiobolales</taxon>
        <taxon>Sporidiobolaceae</taxon>
        <taxon>Rhodotorula</taxon>
    </lineage>
</organism>
<dbReference type="OMA" id="DIGNCGF"/>
<dbReference type="Gene3D" id="3.80.10.10">
    <property type="entry name" value="Ribonuclease Inhibitor"/>
    <property type="match status" value="2"/>
</dbReference>
<dbReference type="InterPro" id="IPR003591">
    <property type="entry name" value="Leu-rich_rpt_typical-subtyp"/>
</dbReference>
<dbReference type="AlphaFoldDB" id="A0A194S163"/>
<dbReference type="PANTHER" id="PTHR48051">
    <property type="match status" value="1"/>
</dbReference>
<dbReference type="STRING" id="578459.A0A194S163"/>
<feature type="region of interest" description="Disordered" evidence="3">
    <location>
        <begin position="372"/>
        <end position="593"/>
    </location>
</feature>
<feature type="compositionally biased region" description="Gly residues" evidence="3">
    <location>
        <begin position="462"/>
        <end position="473"/>
    </location>
</feature>
<proteinExistence type="predicted"/>
<dbReference type="GO" id="GO:0005737">
    <property type="term" value="C:cytoplasm"/>
    <property type="evidence" value="ECO:0007669"/>
    <property type="project" value="TreeGrafter"/>
</dbReference>
<dbReference type="InterPro" id="IPR001611">
    <property type="entry name" value="Leu-rich_rpt"/>
</dbReference>
<keyword evidence="1" id="KW-0433">Leucine-rich repeat</keyword>
<feature type="compositionally biased region" description="Low complexity" evidence="3">
    <location>
        <begin position="474"/>
        <end position="504"/>
    </location>
</feature>